<protein>
    <submittedName>
        <fullName evidence="2">Uncharacterized protein</fullName>
    </submittedName>
</protein>
<dbReference type="Proteomes" id="UP000037122">
    <property type="component" value="Unassembled WGS sequence"/>
</dbReference>
<feature type="compositionally biased region" description="Basic and acidic residues" evidence="1">
    <location>
        <begin position="1"/>
        <end position="11"/>
    </location>
</feature>
<sequence length="38" mass="4274">MEKNKEKINKEKIKKKKTKIHNQAQATPSTCPVGPLAL</sequence>
<evidence type="ECO:0000313" key="3">
    <source>
        <dbReference type="Proteomes" id="UP000037122"/>
    </source>
</evidence>
<organism evidence="2 3">
    <name type="scientific">Candidozyma auris</name>
    <name type="common">Yeast</name>
    <name type="synonym">Candida auris</name>
    <dbReference type="NCBI Taxonomy" id="498019"/>
    <lineage>
        <taxon>Eukaryota</taxon>
        <taxon>Fungi</taxon>
        <taxon>Dikarya</taxon>
        <taxon>Ascomycota</taxon>
        <taxon>Saccharomycotina</taxon>
        <taxon>Pichiomycetes</taxon>
        <taxon>Metschnikowiaceae</taxon>
        <taxon>Candidozyma</taxon>
    </lineage>
</organism>
<name>A0A0L0P9F3_CANAR</name>
<accession>A0A0L0P9F3</accession>
<dbReference type="VEuPathDB" id="FungiDB:QG37_00023"/>
<reference evidence="3" key="1">
    <citation type="journal article" date="2015" name="BMC Genomics">
        <title>Draft genome of a commonly misdiagnosed multidrug resistant pathogen Candida auris.</title>
        <authorList>
            <person name="Chatterjee S."/>
            <person name="Alampalli S.V."/>
            <person name="Nageshan R.K."/>
            <person name="Chettiar S.T."/>
            <person name="Joshi S."/>
            <person name="Tatu U.S."/>
        </authorList>
    </citation>
    <scope>NUCLEOTIDE SEQUENCE [LARGE SCALE GENOMIC DNA]</scope>
    <source>
        <strain evidence="3">6684</strain>
    </source>
</reference>
<evidence type="ECO:0000256" key="1">
    <source>
        <dbReference type="SAM" id="MobiDB-lite"/>
    </source>
</evidence>
<dbReference type="EMBL" id="LGST01000002">
    <property type="protein sequence ID" value="KNE02651.1"/>
    <property type="molecule type" value="Genomic_DNA"/>
</dbReference>
<dbReference type="AlphaFoldDB" id="A0A0L0P9F3"/>
<comment type="caution">
    <text evidence="2">The sequence shown here is derived from an EMBL/GenBank/DDBJ whole genome shotgun (WGS) entry which is preliminary data.</text>
</comment>
<proteinExistence type="predicted"/>
<feature type="region of interest" description="Disordered" evidence="1">
    <location>
        <begin position="1"/>
        <end position="38"/>
    </location>
</feature>
<evidence type="ECO:0000313" key="2">
    <source>
        <dbReference type="EMBL" id="KNE02651.1"/>
    </source>
</evidence>
<gene>
    <name evidence="2" type="ORF">QG37_00023</name>
</gene>